<proteinExistence type="predicted"/>
<dbReference type="EMBL" id="CP071444">
    <property type="protein sequence ID" value="QSX08680.1"/>
    <property type="molecule type" value="Genomic_DNA"/>
</dbReference>
<dbReference type="GO" id="GO:0032259">
    <property type="term" value="P:methylation"/>
    <property type="evidence" value="ECO:0007669"/>
    <property type="project" value="UniProtKB-KW"/>
</dbReference>
<dbReference type="InterPro" id="IPR050953">
    <property type="entry name" value="N4_N6_ade-DNA_methylase"/>
</dbReference>
<evidence type="ECO:0000256" key="6">
    <source>
        <dbReference type="ARBA" id="ARBA00023125"/>
    </source>
</evidence>
<reference evidence="10" key="1">
    <citation type="submission" date="2021-03" db="EMBL/GenBank/DDBJ databases">
        <title>Alkalibacter marinus sp. nov., isolated from tidal flat sediment.</title>
        <authorList>
            <person name="Namirimu T."/>
            <person name="Yang J.-A."/>
            <person name="Yang S.-H."/>
            <person name="Kim Y.-J."/>
            <person name="Kwon K.K."/>
        </authorList>
    </citation>
    <scope>NUCLEOTIDE SEQUENCE</scope>
    <source>
        <strain evidence="10">ES005</strain>
    </source>
</reference>
<evidence type="ECO:0000256" key="3">
    <source>
        <dbReference type="ARBA" id="ARBA00022679"/>
    </source>
</evidence>
<dbReference type="PANTHER" id="PTHR33841:SF6">
    <property type="entry name" value="TYPE II METHYLTRANSFERASE M.HINDII"/>
    <property type="match status" value="1"/>
</dbReference>
<gene>
    <name evidence="10" type="ORF">J0B03_00905</name>
</gene>
<accession>A0A975AIM2</accession>
<keyword evidence="5" id="KW-0680">Restriction system</keyword>
<dbReference type="AlphaFoldDB" id="A0A975AIM2"/>
<dbReference type="EC" id="2.1.1.72" evidence="1"/>
<dbReference type="GO" id="GO:0003677">
    <property type="term" value="F:DNA binding"/>
    <property type="evidence" value="ECO:0007669"/>
    <property type="project" value="UniProtKB-KW"/>
</dbReference>
<keyword evidence="3" id="KW-0808">Transferase</keyword>
<dbReference type="InterPro" id="IPR029063">
    <property type="entry name" value="SAM-dependent_MTases_sf"/>
</dbReference>
<comment type="catalytic activity">
    <reaction evidence="7">
        <text>a 2'-deoxyadenosine in DNA + S-adenosyl-L-methionine = an N(6)-methyl-2'-deoxyadenosine in DNA + S-adenosyl-L-homocysteine + H(+)</text>
        <dbReference type="Rhea" id="RHEA:15197"/>
        <dbReference type="Rhea" id="RHEA-COMP:12418"/>
        <dbReference type="Rhea" id="RHEA-COMP:12419"/>
        <dbReference type="ChEBI" id="CHEBI:15378"/>
        <dbReference type="ChEBI" id="CHEBI:57856"/>
        <dbReference type="ChEBI" id="CHEBI:59789"/>
        <dbReference type="ChEBI" id="CHEBI:90615"/>
        <dbReference type="ChEBI" id="CHEBI:90616"/>
        <dbReference type="EC" id="2.1.1.72"/>
    </reaction>
</comment>
<sequence length="647" mass="75664">MLKDHKRCIEGYLNKLNSEKGSLTMVKAVLSKMLMDKGYVDPILPEVLVFDFRLHHIMEGWTGKPIPEPPWEDILPDENEKILLLDFFKQAPSFQDADPILLGETFQMEMDKEKNRQHGVFYTPLELIQILWDMVEEPVLEGRRVLDPACGAGFILCFWYERLRDEYRNKGWSDLLAHREILEHQLYGMDLDPMAAWVTATMIQLHHPVHIPVPGIRSGDFLLDGEDMPAMDLVVGNPPYVGHKQLDRGYFQKLKERYPVVYYDKGDLAYCFFQQGLSTLKEGGKLAFITSRYYFEAQNAAGLRRYLLEHGRIRKILDYYGQRPIPEVKVDPAITVVEKTLETPVSQRVEVRRFQEENESFSKPFMVNDANLQLEGWTLLEPLERAIVDKIKSKRSLMLKEIWRSRQGIITGLDKAFILDQEEATFFPQEFIKMWIKNSQVRPFKIVTSEKRLLHTDGIDNLEETPSVRDRLEPYRDRLANRRECQKGLRAWHHLQWGRDRLFFEGEKVVYPYKASSSRFALDQNGSFYSADIYGFTIPAGGIHHHTNKSVIALLNSQLYDFYFKTFGKKLGGDLYEYYPNTVGRLIIPVMGQQEVKALECCHDQIASLDPSRREEGWKELNQWVYDYFSITKEEKTHLERRKEIKI</sequence>
<dbReference type="PRINTS" id="PR00507">
    <property type="entry name" value="N12N6MTFRASE"/>
</dbReference>
<dbReference type="InterPro" id="IPR025931">
    <property type="entry name" value="TaqI_C"/>
</dbReference>
<dbReference type="PROSITE" id="PS00092">
    <property type="entry name" value="N6_MTASE"/>
    <property type="match status" value="1"/>
</dbReference>
<dbReference type="InterPro" id="IPR002052">
    <property type="entry name" value="DNA_methylase_N6_adenine_CS"/>
</dbReference>
<dbReference type="GO" id="GO:0009007">
    <property type="term" value="F:site-specific DNA-methyltransferase (adenine-specific) activity"/>
    <property type="evidence" value="ECO:0007669"/>
    <property type="project" value="UniProtKB-EC"/>
</dbReference>
<dbReference type="SUPFAM" id="SSF53335">
    <property type="entry name" value="S-adenosyl-L-methionine-dependent methyltransferases"/>
    <property type="match status" value="1"/>
</dbReference>
<evidence type="ECO:0000256" key="7">
    <source>
        <dbReference type="ARBA" id="ARBA00047942"/>
    </source>
</evidence>
<dbReference type="PANTHER" id="PTHR33841">
    <property type="entry name" value="DNA METHYLTRANSFERASE YEEA-RELATED"/>
    <property type="match status" value="1"/>
</dbReference>
<evidence type="ECO:0000256" key="5">
    <source>
        <dbReference type="ARBA" id="ARBA00022747"/>
    </source>
</evidence>
<dbReference type="REBASE" id="460383">
    <property type="entry name" value="M.Asp005ORF905P"/>
</dbReference>
<evidence type="ECO:0000259" key="9">
    <source>
        <dbReference type="Pfam" id="PF12950"/>
    </source>
</evidence>
<evidence type="ECO:0000256" key="1">
    <source>
        <dbReference type="ARBA" id="ARBA00011900"/>
    </source>
</evidence>
<evidence type="ECO:0000313" key="10">
    <source>
        <dbReference type="EMBL" id="QSX08680.1"/>
    </source>
</evidence>
<keyword evidence="4" id="KW-0949">S-adenosyl-L-methionine</keyword>
<feature type="domain" description="Type II methyltransferase M.TaqI-like" evidence="8">
    <location>
        <begin position="231"/>
        <end position="321"/>
    </location>
</feature>
<dbReference type="RefSeq" id="WP_207300021.1">
    <property type="nucleotide sequence ID" value="NZ_CP071444.1"/>
</dbReference>
<dbReference type="GO" id="GO:0009307">
    <property type="term" value="P:DNA restriction-modification system"/>
    <property type="evidence" value="ECO:0007669"/>
    <property type="project" value="UniProtKB-KW"/>
</dbReference>
<dbReference type="Pfam" id="PF07669">
    <property type="entry name" value="Eco57I"/>
    <property type="match status" value="1"/>
</dbReference>
<organism evidence="10 11">
    <name type="scientific">Alkalibacter rhizosphaerae</name>
    <dbReference type="NCBI Taxonomy" id="2815577"/>
    <lineage>
        <taxon>Bacteria</taxon>
        <taxon>Bacillati</taxon>
        <taxon>Bacillota</taxon>
        <taxon>Clostridia</taxon>
        <taxon>Eubacteriales</taxon>
        <taxon>Eubacteriaceae</taxon>
        <taxon>Alkalibacter</taxon>
    </lineage>
</organism>
<feature type="domain" description="TaqI-like C-terminal specificity" evidence="9">
    <location>
        <begin position="493"/>
        <end position="585"/>
    </location>
</feature>
<dbReference type="Gene3D" id="3.40.50.150">
    <property type="entry name" value="Vaccinia Virus protein VP39"/>
    <property type="match status" value="1"/>
</dbReference>
<evidence type="ECO:0000256" key="4">
    <source>
        <dbReference type="ARBA" id="ARBA00022691"/>
    </source>
</evidence>
<dbReference type="CDD" id="cd02440">
    <property type="entry name" value="AdoMet_MTases"/>
    <property type="match status" value="1"/>
</dbReference>
<dbReference type="Pfam" id="PF12950">
    <property type="entry name" value="TaqI_C"/>
    <property type="match status" value="1"/>
</dbReference>
<dbReference type="InterPro" id="IPR011639">
    <property type="entry name" value="MethylTrfase_TaqI-like_dom"/>
</dbReference>
<keyword evidence="11" id="KW-1185">Reference proteome</keyword>
<dbReference type="KEGG" id="alka:J0B03_00905"/>
<evidence type="ECO:0000256" key="2">
    <source>
        <dbReference type="ARBA" id="ARBA00022603"/>
    </source>
</evidence>
<protein>
    <recommendedName>
        <fullName evidence="1">site-specific DNA-methyltransferase (adenine-specific)</fullName>
        <ecNumber evidence="1">2.1.1.72</ecNumber>
    </recommendedName>
</protein>
<evidence type="ECO:0000313" key="11">
    <source>
        <dbReference type="Proteomes" id="UP000663499"/>
    </source>
</evidence>
<keyword evidence="6" id="KW-0238">DNA-binding</keyword>
<dbReference type="Proteomes" id="UP000663499">
    <property type="component" value="Chromosome"/>
</dbReference>
<name>A0A975AIM2_9FIRM</name>
<evidence type="ECO:0000259" key="8">
    <source>
        <dbReference type="Pfam" id="PF07669"/>
    </source>
</evidence>
<keyword evidence="2 10" id="KW-0489">Methyltransferase</keyword>